<dbReference type="EMBL" id="JACCJC010000004">
    <property type="protein sequence ID" value="KAF6240301.1"/>
    <property type="molecule type" value="Genomic_DNA"/>
</dbReference>
<dbReference type="GO" id="GO:0016020">
    <property type="term" value="C:membrane"/>
    <property type="evidence" value="ECO:0007669"/>
    <property type="project" value="TreeGrafter"/>
</dbReference>
<reference evidence="3 4" key="1">
    <citation type="journal article" date="2020" name="Genomics">
        <title>Complete, high-quality genomes from long-read metagenomic sequencing of two wolf lichen thalli reveals enigmatic genome architecture.</title>
        <authorList>
            <person name="McKenzie S.K."/>
            <person name="Walston R.F."/>
            <person name="Allen J.L."/>
        </authorList>
    </citation>
    <scope>NUCLEOTIDE SEQUENCE [LARGE SCALE GENOMIC DNA]</scope>
    <source>
        <strain evidence="3">WasteWater2</strain>
    </source>
</reference>
<dbReference type="GeneID" id="59283586"/>
<dbReference type="Proteomes" id="UP000578531">
    <property type="component" value="Unassembled WGS sequence"/>
</dbReference>
<feature type="region of interest" description="Disordered" evidence="1">
    <location>
        <begin position="1552"/>
        <end position="1784"/>
    </location>
</feature>
<keyword evidence="4" id="KW-1185">Reference proteome</keyword>
<accession>A0A8H6G4K8</accession>
<feature type="compositionally biased region" description="Polar residues" evidence="1">
    <location>
        <begin position="1759"/>
        <end position="1769"/>
    </location>
</feature>
<feature type="compositionally biased region" description="Pro residues" evidence="1">
    <location>
        <begin position="1426"/>
        <end position="1438"/>
    </location>
</feature>
<feature type="compositionally biased region" description="Basic and acidic residues" evidence="1">
    <location>
        <begin position="1615"/>
        <end position="1634"/>
    </location>
</feature>
<feature type="compositionally biased region" description="Polar residues" evidence="1">
    <location>
        <begin position="1552"/>
        <end position="1573"/>
    </location>
</feature>
<feature type="compositionally biased region" description="Basic and acidic residues" evidence="1">
    <location>
        <begin position="555"/>
        <end position="576"/>
    </location>
</feature>
<evidence type="ECO:0000313" key="4">
    <source>
        <dbReference type="Proteomes" id="UP000578531"/>
    </source>
</evidence>
<name>A0A8H6G4K8_9LECA</name>
<feature type="region of interest" description="Disordered" evidence="1">
    <location>
        <begin position="849"/>
        <end position="882"/>
    </location>
</feature>
<feature type="compositionally biased region" description="Acidic residues" evidence="1">
    <location>
        <begin position="1578"/>
        <end position="1590"/>
    </location>
</feature>
<gene>
    <name evidence="3" type="ORF">HO173_001912</name>
</gene>
<feature type="compositionally biased region" description="Pro residues" evidence="1">
    <location>
        <begin position="1356"/>
        <end position="1365"/>
    </location>
</feature>
<feature type="region of interest" description="Disordered" evidence="1">
    <location>
        <begin position="550"/>
        <end position="622"/>
    </location>
</feature>
<dbReference type="CDD" id="cd07389">
    <property type="entry name" value="MPP_PhoD"/>
    <property type="match status" value="1"/>
</dbReference>
<feature type="compositionally biased region" description="Low complexity" evidence="1">
    <location>
        <begin position="26"/>
        <end position="40"/>
    </location>
</feature>
<dbReference type="PANTHER" id="PTHR46689">
    <property type="entry name" value="MEMBRANE PROTEIN, PUTATIVE-RELATED"/>
    <property type="match status" value="1"/>
</dbReference>
<feature type="compositionally biased region" description="Polar residues" evidence="1">
    <location>
        <begin position="601"/>
        <end position="616"/>
    </location>
</feature>
<sequence length="1805" mass="201808">METQRMQMQRLYDAGTELNQGPLRVNPNLPLQSSLPSSQSGDRSPPTNGLARTTSKRRRPTGTGPGRTPIENFPQPPAPEVPKAPPVSYRPPHGTETYSPPEGNFPASFAERARVLTGKSLPAEPPDLNPEPLPQPARPERRGSLNRPIGGLYSEIQKHKRDSYPPPNGPISPRRFSNPASPRQFESRSGNPPSRKSSSATAQKTPETLSPATQPSARRAPASVAQPQGREWAPEHSPLQKLEVELTSKEKKRARVEAAERKLRESQARNRQHDSGRESDFAADRSTSRRVSRYTGAAKSRRFPDQTEVNWPDGHREQPVRESQPQRTSGRIYSDSYQPLSSNRTGKTSTRSTETPQSDQHQGRGVRFQGEEDTEDLDAYSSDMDKADSRSHRRSWGTEALARSDQERAARRDKFRRDAVTVGKRTPSRDVPTEQKELYNSRVERLNEDASAATYGGAPDPVPRHTVQDQGQATKYGIPPQTAAGIQARQIVGFGSGSQGVIEGHADRKHHLSTILHRGHNHTASAYEQPNARPRNLDEWKQGGTARLSAADFVSGKESKDKGDTWWEESRSDSRRKSGRARQAQPLQRDYQDNNGKIPGSISSQTTRSAESPSNERTIRTRQYVGHEQFRRVRNHSGSPYESHVSHFLHRTKNEQLSGLSSVYSYSCTNLADHDPAHFEHICEPYLSKELTLSMRSVRIRPAPALATFDPPLYLKCGPLLRYTGLKRDRLQMQTRSGPSSSEREAWRGSVMIVTADADSSYDPAPTLRLFPEAMDLLPPPPQHIDAEDGHELPAEYMDPIAGLPKLSRSGKTVYVKPVDDLEQGVDLSRLEDDDGLFEEFRTAAVPTAYGTPDFHPGRSNGTSQTNPKIGGRGERAPKRGQQVRGVRLHAERGVTFWRFNLEVELSVQQTRVAYSINGSPSVGFWIPGRGQSMNVMFHSCNGFSMSVNPDNFSGPDPLWRDVLNCHQTRPFHVMIGGGDQIYNDAVMSQSPLFRNWLEIKNPHHKHEADFSPSMHEELETFYLERYSMWFSQGLFGMASSQIPMVNMWDDHDIIDGFGSYPHHFMSTPVFCGLGAVAFKYYMLFQHQSVPDEGPADEPSWLMGSAPGPYINEPSRSVFVSLGKNVALLALDCRTERTREEILSEATYQIVLDRCRREIVEGETKHLVVVLGVPIAYPRLVWLENLITSRVMDPVKALGRAGMLGGFLNKFDGGVEILDDLDDHWTAKNHKQERNWFVQELQELAAEKSVRVTILGGDVHLAAVGQFYSNPKLKIPKDRDHRYMANVISSAIVNTPPPNNMADILNKRNKTHHLDGDTDEDMIPMFIHDVNGKLRNNKRLLPRRNWCSIREYYPGSTPPPTPPQSEPQTPSDESPPPPTRLQRTLSLTRGDVKPGNLIRRLSGRGPPPSNDFPPSNKYDTGDSSSSPPPDGYFPPQPKIPQRAVTISGNGDQRHSSAPLPRPGNFHRRPTNMSEKAAAKGGDLDDMTGHINLEHGLDLVLNCEVNQKDPAGITVPYRLLIPALWYEGEGDVNTETYKKKGLLSRLNSIRGTRRNTLAGSQGRSNWGRQDSLTPSGSEGETEDEDEDEAETEPVKPRRWSFGVSQRRQYRDQTPPLEREYGDQRPQRQRDFEDRNQQIGQTKQKPFSMPPRQKRQYGELGQQQGQFVNSDYDEARYDSVDYHQHLDASPPNPNSGYQRKPSKVDRMLGVGPMARANSSSANGGINPPSSADAHTSVQTGAPGYPESGGSESEEYEEEPPKNSSRPASQGYSGIEAYSEKKDTGWRKFLNKVKDIEEKSSGRRPPAN</sequence>
<feature type="compositionally biased region" description="Polar residues" evidence="1">
    <location>
        <begin position="41"/>
        <end position="51"/>
    </location>
</feature>
<feature type="compositionally biased region" description="Basic and acidic residues" evidence="1">
    <location>
        <begin position="1671"/>
        <end position="1684"/>
    </location>
</feature>
<evidence type="ECO:0000259" key="2">
    <source>
        <dbReference type="Pfam" id="PF19050"/>
    </source>
</evidence>
<dbReference type="InterPro" id="IPR018946">
    <property type="entry name" value="PhoD-like_MPP"/>
</dbReference>
<feature type="compositionally biased region" description="Polar residues" evidence="1">
    <location>
        <begin position="187"/>
        <end position="216"/>
    </location>
</feature>
<dbReference type="RefSeq" id="XP_037169570.1">
    <property type="nucleotide sequence ID" value="XM_037303848.1"/>
</dbReference>
<feature type="domain" description="PhoD-like phosphatase" evidence="2">
    <location>
        <begin position="1195"/>
        <end position="1354"/>
    </location>
</feature>
<feature type="domain" description="PhoD-like phosphatase" evidence="2">
    <location>
        <begin position="923"/>
        <end position="1188"/>
    </location>
</feature>
<comment type="caution">
    <text evidence="3">The sequence shown here is derived from an EMBL/GenBank/DDBJ whole genome shotgun (WGS) entry which is preliminary data.</text>
</comment>
<proteinExistence type="predicted"/>
<dbReference type="OrthoDB" id="9999821at2759"/>
<protein>
    <recommendedName>
        <fullName evidence="2">PhoD-like phosphatase domain-containing protein</fullName>
    </recommendedName>
</protein>
<evidence type="ECO:0000256" key="1">
    <source>
        <dbReference type="SAM" id="MobiDB-lite"/>
    </source>
</evidence>
<feature type="compositionally biased region" description="Polar residues" evidence="1">
    <location>
        <begin position="1714"/>
        <end position="1737"/>
    </location>
</feature>
<feature type="region of interest" description="Disordered" evidence="1">
    <location>
        <begin position="1"/>
        <end position="434"/>
    </location>
</feature>
<feature type="compositionally biased region" description="Pro residues" evidence="1">
    <location>
        <begin position="74"/>
        <end position="89"/>
    </location>
</feature>
<dbReference type="PANTHER" id="PTHR46689:SF1">
    <property type="entry name" value="PHOD-LIKE PHOSPHATASE DOMAIN-CONTAINING PROTEIN"/>
    <property type="match status" value="1"/>
</dbReference>
<feature type="compositionally biased region" description="Basic and acidic residues" evidence="1">
    <location>
        <begin position="242"/>
        <end position="287"/>
    </location>
</feature>
<feature type="compositionally biased region" description="Pro residues" evidence="1">
    <location>
        <begin position="123"/>
        <end position="137"/>
    </location>
</feature>
<feature type="region of interest" description="Disordered" evidence="1">
    <location>
        <begin position="452"/>
        <end position="471"/>
    </location>
</feature>
<organism evidence="3 4">
    <name type="scientific">Letharia columbiana</name>
    <dbReference type="NCBI Taxonomy" id="112416"/>
    <lineage>
        <taxon>Eukaryota</taxon>
        <taxon>Fungi</taxon>
        <taxon>Dikarya</taxon>
        <taxon>Ascomycota</taxon>
        <taxon>Pezizomycotina</taxon>
        <taxon>Lecanoromycetes</taxon>
        <taxon>OSLEUM clade</taxon>
        <taxon>Lecanoromycetidae</taxon>
        <taxon>Lecanorales</taxon>
        <taxon>Lecanorineae</taxon>
        <taxon>Parmeliaceae</taxon>
        <taxon>Letharia</taxon>
    </lineage>
</organism>
<feature type="compositionally biased region" description="Basic and acidic residues" evidence="1">
    <location>
        <begin position="1775"/>
        <end position="1784"/>
    </location>
</feature>
<feature type="compositionally biased region" description="Basic and acidic residues" evidence="1">
    <location>
        <begin position="402"/>
        <end position="419"/>
    </location>
</feature>
<dbReference type="Gene3D" id="3.60.21.70">
    <property type="entry name" value="PhoD-like phosphatase"/>
    <property type="match status" value="1"/>
</dbReference>
<feature type="region of interest" description="Disordered" evidence="1">
    <location>
        <begin position="1352"/>
        <end position="1470"/>
    </location>
</feature>
<dbReference type="InterPro" id="IPR043904">
    <property type="entry name" value="PhoD_2-like"/>
</dbReference>
<dbReference type="InterPro" id="IPR038607">
    <property type="entry name" value="PhoD-like_sf"/>
</dbReference>
<dbReference type="Pfam" id="PF19050">
    <property type="entry name" value="PhoD_2"/>
    <property type="match status" value="2"/>
</dbReference>
<evidence type="ECO:0000313" key="3">
    <source>
        <dbReference type="EMBL" id="KAF6240301.1"/>
    </source>
</evidence>
<feature type="compositionally biased region" description="Polar residues" evidence="1">
    <location>
        <begin position="321"/>
        <end position="360"/>
    </location>
</feature>